<dbReference type="Proteomes" id="UP001153761">
    <property type="component" value="Chromosome"/>
</dbReference>
<evidence type="ECO:0008006" key="3">
    <source>
        <dbReference type="Google" id="ProtNLM"/>
    </source>
</evidence>
<protein>
    <recommendedName>
        <fullName evidence="3">Transposase</fullName>
    </recommendedName>
</protein>
<gene>
    <name evidence="1" type="ORF">PANO66_03622</name>
    <name evidence="2" type="ORF">PLAM_0723</name>
</gene>
<organism evidence="2">
    <name type="scientific">Planktothrix agardhii</name>
    <name type="common">Oscillatoria agardhii</name>
    <dbReference type="NCBI Taxonomy" id="1160"/>
    <lineage>
        <taxon>Bacteria</taxon>
        <taxon>Bacillati</taxon>
        <taxon>Cyanobacteriota</taxon>
        <taxon>Cyanophyceae</taxon>
        <taxon>Oscillatoriophycideae</taxon>
        <taxon>Oscillatoriales</taxon>
        <taxon>Microcoleaceae</taxon>
        <taxon>Planktothrix</taxon>
    </lineage>
</organism>
<dbReference type="EMBL" id="LR882963">
    <property type="protein sequence ID" value="CAD5966002.1"/>
    <property type="molecule type" value="Genomic_DNA"/>
</dbReference>
<dbReference type="EMBL" id="LO018304">
    <property type="protein sequence ID" value="CUM58690.1"/>
    <property type="molecule type" value="Genomic_DNA"/>
</dbReference>
<accession>A0A1J1JB59</accession>
<dbReference type="RefSeq" id="WP_167541239.1">
    <property type="nucleotide sequence ID" value="NZ_JBEIHM010000009.1"/>
</dbReference>
<evidence type="ECO:0000313" key="1">
    <source>
        <dbReference type="EMBL" id="CAD5966002.1"/>
    </source>
</evidence>
<reference evidence="2" key="1">
    <citation type="submission" date="2015-09" db="EMBL/GenBank/DDBJ databases">
        <authorList>
            <person name="Jackson K.R."/>
            <person name="Lunt B.L."/>
            <person name="Fisher J.N.B."/>
            <person name="Gardner A.V."/>
            <person name="Bailey M.E."/>
            <person name="Deus L.M."/>
            <person name="Earl A.S."/>
            <person name="Gibby P.D."/>
            <person name="Hartmann K.A."/>
            <person name="Liu J.E."/>
            <person name="Manci A.M."/>
            <person name="Nielsen D.A."/>
            <person name="Solomon M.B."/>
            <person name="Breakwell D.P."/>
            <person name="Burnett S.H."/>
            <person name="Grose J.H."/>
        </authorList>
    </citation>
    <scope>NUCLEOTIDE SEQUENCE</scope>
    <source>
        <strain evidence="2">7805</strain>
    </source>
</reference>
<proteinExistence type="predicted"/>
<evidence type="ECO:0000313" key="2">
    <source>
        <dbReference type="EMBL" id="CUM58690.1"/>
    </source>
</evidence>
<sequence>MLQHIRKGHLVWRCRHCWQEMPDLSATQSFKLNYTSSLERRIKQLALA</sequence>
<reference evidence="1" key="2">
    <citation type="submission" date="2020-09" db="EMBL/GenBank/DDBJ databases">
        <authorList>
            <person name="Blom J."/>
        </authorList>
    </citation>
    <scope>NUCLEOTIDE SEQUENCE</scope>
    <source>
        <strain evidence="1">No.66</strain>
    </source>
</reference>
<name>A0A1J1JB59_PLAAG</name>
<dbReference type="AlphaFoldDB" id="A0A1J1JB59"/>